<dbReference type="InterPro" id="IPR001810">
    <property type="entry name" value="F-box_dom"/>
</dbReference>
<name>A0A7C8N7A4_ORBOL</name>
<evidence type="ECO:0000313" key="2">
    <source>
        <dbReference type="EMBL" id="KAF3081111.1"/>
    </source>
</evidence>
<dbReference type="AlphaFoldDB" id="A0A7C8N7A4"/>
<evidence type="ECO:0000313" key="3">
    <source>
        <dbReference type="Proteomes" id="UP000475325"/>
    </source>
</evidence>
<accession>A0A7C8N7A4</accession>
<comment type="caution">
    <text evidence="2">The sequence shown here is derived from an EMBL/GenBank/DDBJ whole genome shotgun (WGS) entry which is preliminary data.</text>
</comment>
<dbReference type="EMBL" id="WIQW01000130">
    <property type="protein sequence ID" value="KAF3081111.1"/>
    <property type="molecule type" value="Genomic_DNA"/>
</dbReference>
<evidence type="ECO:0000259" key="1">
    <source>
        <dbReference type="Pfam" id="PF12937"/>
    </source>
</evidence>
<gene>
    <name evidence="2" type="ORF">TWF102_001958</name>
</gene>
<dbReference type="Proteomes" id="UP000475325">
    <property type="component" value="Unassembled WGS sequence"/>
</dbReference>
<dbReference type="Pfam" id="PF12937">
    <property type="entry name" value="F-box-like"/>
    <property type="match status" value="1"/>
</dbReference>
<sequence length="557" mass="63741">MVGLRHGSQMTSIVTLARAPEILYEILQYVTDTEVLNVALTCRSLSVPCSCYLWRTLRIEKSVYSPSGRVVASNARLRTVVSHYWAESRWLKYTRYVVIGGIRDYFAPQVDGISKLLDAEQLCPNRVDLEILLSPEDLPPLMRWKCYGYLDDLKRYSRYRSSQEFSILLKSNVVHTLPKFVELDKVTKLTLAVSVEPALDNYSVANGIDDLVLVLKETVNIDYFAWDGRVKGSKKYKISTIWDSLKKLQATVTDLRHLKHLKILRYLYHPSFFLAPPKSVRILSLDCITSEAWWRSFARCPLSGVEELSINYVTGCDSSEGLKGFVEPATTKLNDIILVDVAARGLRKFSCNRSLSSIPQNLGECILRNNRDLDLNSRKQIKRQNAVKLATECHDLYEEEHRKCLGLIVPRYTRKFAEGYKVGVEESLKFIAEWAEMLALTVEPDYLEDIDNWIAEKDRAESFGARENSVDCLGIETRDHKKLDIRENDIEKARNFVVPLVYEFSGAIRSVKFRVIDAIAERLANCEDIGRGTAMKMLVEDVVVRIKNVRQGIRDFN</sequence>
<feature type="domain" description="F-box" evidence="1">
    <location>
        <begin position="20"/>
        <end position="59"/>
    </location>
</feature>
<organism evidence="2 3">
    <name type="scientific">Orbilia oligospora</name>
    <name type="common">Nematode-trapping fungus</name>
    <name type="synonym">Arthrobotrys oligospora</name>
    <dbReference type="NCBI Taxonomy" id="2813651"/>
    <lineage>
        <taxon>Eukaryota</taxon>
        <taxon>Fungi</taxon>
        <taxon>Dikarya</taxon>
        <taxon>Ascomycota</taxon>
        <taxon>Pezizomycotina</taxon>
        <taxon>Orbiliomycetes</taxon>
        <taxon>Orbiliales</taxon>
        <taxon>Orbiliaceae</taxon>
        <taxon>Orbilia</taxon>
    </lineage>
</organism>
<protein>
    <recommendedName>
        <fullName evidence="1">F-box domain-containing protein</fullName>
    </recommendedName>
</protein>
<proteinExistence type="predicted"/>
<reference evidence="2 3" key="1">
    <citation type="submission" date="2019-06" db="EMBL/GenBank/DDBJ databases">
        <authorList>
            <person name="Palmer J.M."/>
        </authorList>
    </citation>
    <scope>NUCLEOTIDE SEQUENCE [LARGE SCALE GENOMIC DNA]</scope>
    <source>
        <strain evidence="2 3">TWF102</strain>
    </source>
</reference>